<proteinExistence type="predicted"/>
<reference evidence="2 3" key="1">
    <citation type="submission" date="2015-01" db="EMBL/GenBank/DDBJ databases">
        <title>The Genome Sequence of Cryptococcus gattii Ram5.</title>
        <authorList>
            <consortium name="The Broad Institute Genomics Platform"/>
            <person name="Cuomo C."/>
            <person name="Litvintseva A."/>
            <person name="Chen Y."/>
            <person name="Heitman J."/>
            <person name="Sun S."/>
            <person name="Springer D."/>
            <person name="Dromer F."/>
            <person name="Young S."/>
            <person name="Zeng Q."/>
            <person name="Gargeya S."/>
            <person name="Abouelleil A."/>
            <person name="Alvarado L."/>
            <person name="Chapman S.B."/>
            <person name="Gainer-Dewar J."/>
            <person name="Goldberg J."/>
            <person name="Griggs A."/>
            <person name="Gujja S."/>
            <person name="Hansen M."/>
            <person name="Howarth C."/>
            <person name="Imamovic A."/>
            <person name="Larimer J."/>
            <person name="Murphy C."/>
            <person name="Naylor J."/>
            <person name="Pearson M."/>
            <person name="Priest M."/>
            <person name="Roberts A."/>
            <person name="Saif S."/>
            <person name="Shea T."/>
            <person name="Sykes S."/>
            <person name="Wortman J."/>
            <person name="Nusbaum C."/>
            <person name="Birren B."/>
        </authorList>
    </citation>
    <scope>NUCLEOTIDE SEQUENCE [LARGE SCALE GENOMIC DNA]</scope>
    <source>
        <strain evidence="2 3">Ram5</strain>
    </source>
</reference>
<gene>
    <name evidence="2" type="ORF">I313_05490</name>
</gene>
<keyword evidence="3" id="KW-1185">Reference proteome</keyword>
<evidence type="ECO:0000313" key="2">
    <source>
        <dbReference type="EMBL" id="KIR38382.1"/>
    </source>
</evidence>
<feature type="compositionally biased region" description="Low complexity" evidence="1">
    <location>
        <begin position="41"/>
        <end position="54"/>
    </location>
</feature>
<dbReference type="HOGENOM" id="CLU_2326294_0_0_1"/>
<dbReference type="EMBL" id="KN847910">
    <property type="protein sequence ID" value="KIR38382.1"/>
    <property type="molecule type" value="Genomic_DNA"/>
</dbReference>
<dbReference type="AlphaFoldDB" id="A0A0D0SYS5"/>
<evidence type="ECO:0000256" key="1">
    <source>
        <dbReference type="SAM" id="MobiDB-lite"/>
    </source>
</evidence>
<protein>
    <submittedName>
        <fullName evidence="2">Unplaced genomic scaffold supercont1.15, whole genome shotgun sequence</fullName>
    </submittedName>
</protein>
<dbReference type="Proteomes" id="UP000053392">
    <property type="component" value="Unassembled WGS sequence"/>
</dbReference>
<evidence type="ECO:0000313" key="3">
    <source>
        <dbReference type="Proteomes" id="UP000053392"/>
    </source>
</evidence>
<feature type="region of interest" description="Disordered" evidence="1">
    <location>
        <begin position="41"/>
        <end position="99"/>
    </location>
</feature>
<feature type="compositionally biased region" description="Polar residues" evidence="1">
    <location>
        <begin position="59"/>
        <end position="68"/>
    </location>
</feature>
<name>A0A0D0SYS5_9TREE</name>
<sequence>MFTHKNAAKLVEWIDKKKNPPSARAVAQRYQVYLKQELSEVESSPLESMSGSGSAPKTCANNDKTGQSGLFFLAQQPNPFNPTKRPSIQHYPLQRDDSQ</sequence>
<accession>A0A0D0SYS5</accession>
<organism evidence="2 3">
    <name type="scientific">Cryptococcus deuterogattii Ram5</name>
    <dbReference type="NCBI Taxonomy" id="1296110"/>
    <lineage>
        <taxon>Eukaryota</taxon>
        <taxon>Fungi</taxon>
        <taxon>Dikarya</taxon>
        <taxon>Basidiomycota</taxon>
        <taxon>Agaricomycotina</taxon>
        <taxon>Tremellomycetes</taxon>
        <taxon>Tremellales</taxon>
        <taxon>Cryptococcaceae</taxon>
        <taxon>Cryptococcus</taxon>
        <taxon>Cryptococcus gattii species complex</taxon>
    </lineage>
</organism>